<proteinExistence type="predicted"/>
<evidence type="ECO:0008006" key="3">
    <source>
        <dbReference type="Google" id="ProtNLM"/>
    </source>
</evidence>
<accession>A0A5C6AEA5</accession>
<dbReference type="InterPro" id="IPR011467">
    <property type="entry name" value="DUF1573"/>
</dbReference>
<reference evidence="1 2" key="1">
    <citation type="submission" date="2019-02" db="EMBL/GenBank/DDBJ databases">
        <title>Deep-cultivation of Planctomycetes and their phenomic and genomic characterization uncovers novel biology.</title>
        <authorList>
            <person name="Wiegand S."/>
            <person name="Jogler M."/>
            <person name="Boedeker C."/>
            <person name="Pinto D."/>
            <person name="Vollmers J."/>
            <person name="Rivas-Marin E."/>
            <person name="Kohn T."/>
            <person name="Peeters S.H."/>
            <person name="Heuer A."/>
            <person name="Rast P."/>
            <person name="Oberbeckmann S."/>
            <person name="Bunk B."/>
            <person name="Jeske O."/>
            <person name="Meyerdierks A."/>
            <person name="Storesund J.E."/>
            <person name="Kallscheuer N."/>
            <person name="Luecker S."/>
            <person name="Lage O.M."/>
            <person name="Pohl T."/>
            <person name="Merkel B.J."/>
            <person name="Hornburger P."/>
            <person name="Mueller R.-W."/>
            <person name="Bruemmer F."/>
            <person name="Labrenz M."/>
            <person name="Spormann A.M."/>
            <person name="Op Den Camp H."/>
            <person name="Overmann J."/>
            <person name="Amann R."/>
            <person name="Jetten M.S.M."/>
            <person name="Mascher T."/>
            <person name="Medema M.H."/>
            <person name="Devos D.P."/>
            <person name="Kaster A.-K."/>
            <person name="Ovreas L."/>
            <person name="Rohde M."/>
            <person name="Galperin M.Y."/>
            <person name="Jogler C."/>
        </authorList>
    </citation>
    <scope>NUCLEOTIDE SEQUENCE [LARGE SCALE GENOMIC DNA]</scope>
    <source>
        <strain evidence="1 2">Pla52n</strain>
    </source>
</reference>
<dbReference type="Gene3D" id="2.60.40.10">
    <property type="entry name" value="Immunoglobulins"/>
    <property type="match status" value="1"/>
</dbReference>
<protein>
    <recommendedName>
        <fullName evidence="3">DUF1573 domain-containing protein</fullName>
    </recommendedName>
</protein>
<dbReference type="AlphaFoldDB" id="A0A5C6AEA5"/>
<dbReference type="EMBL" id="SJPN01000006">
    <property type="protein sequence ID" value="TWT98372.1"/>
    <property type="molecule type" value="Genomic_DNA"/>
</dbReference>
<evidence type="ECO:0000313" key="2">
    <source>
        <dbReference type="Proteomes" id="UP000320176"/>
    </source>
</evidence>
<name>A0A5C6AEA5_9BACT</name>
<evidence type="ECO:0000313" key="1">
    <source>
        <dbReference type="EMBL" id="TWT98372.1"/>
    </source>
</evidence>
<keyword evidence="2" id="KW-1185">Reference proteome</keyword>
<gene>
    <name evidence="1" type="ORF">Pla52n_48840</name>
</gene>
<sequence>MSNGEQSRHRLELGTAFLGSVFQGRVVVINSGEHGIRIERIKSSCGCTIAQSSEREISPEGSQSVLIQVSRKGLGAFAESVDVIISGRQHTIELKGRIQAPVWPQSELVIGEDGEGEVTLEIRDGTIALDSISFEPDSDQFKILEKRVLDDEVWLKIARNDSGQFYEAIHLQPRVEGDRKFEPVSIRVKYEGVIRAVPKTLYIAAARDLRFFLFGDVSSIIPKENSRIDVFIELKLKEGGTASKTVEAKMTVLKQGVSLSFSSDLSDWIRDASLSTDVEAKISCGEIGFTARFRFLDS</sequence>
<organism evidence="1 2">
    <name type="scientific">Stieleria varia</name>
    <dbReference type="NCBI Taxonomy" id="2528005"/>
    <lineage>
        <taxon>Bacteria</taxon>
        <taxon>Pseudomonadati</taxon>
        <taxon>Planctomycetota</taxon>
        <taxon>Planctomycetia</taxon>
        <taxon>Pirellulales</taxon>
        <taxon>Pirellulaceae</taxon>
        <taxon>Stieleria</taxon>
    </lineage>
</organism>
<comment type="caution">
    <text evidence="1">The sequence shown here is derived from an EMBL/GenBank/DDBJ whole genome shotgun (WGS) entry which is preliminary data.</text>
</comment>
<dbReference type="Proteomes" id="UP000320176">
    <property type="component" value="Unassembled WGS sequence"/>
</dbReference>
<dbReference type="Pfam" id="PF07610">
    <property type="entry name" value="DUF1573"/>
    <property type="match status" value="1"/>
</dbReference>
<dbReference type="InterPro" id="IPR013783">
    <property type="entry name" value="Ig-like_fold"/>
</dbReference>